<keyword evidence="4" id="KW-0812">Transmembrane</keyword>
<evidence type="ECO:0000313" key="7">
    <source>
        <dbReference type="EMBL" id="SEW13207.1"/>
    </source>
</evidence>
<dbReference type="InterPro" id="IPR050570">
    <property type="entry name" value="Cell_wall_metabolism_enzyme"/>
</dbReference>
<proteinExistence type="predicted"/>
<dbReference type="CDD" id="cd12797">
    <property type="entry name" value="M23_peptidase"/>
    <property type="match status" value="1"/>
</dbReference>
<sequence length="476" mass="52978">MRECITRVNHLGSEGGRHEKLDCPQTRDQRDEFGASDLHISLMYKVNHLLERVFPEQRLFLRSETGTRFIRLSPLTQALGWTGSAAFIAWSIIATAVLLMDSIGSGNMRDQAQRDKRLYEQRLQTLSEERDARAAEAAAAQERFNLALGEISEMQSELLASEERRKEFETGIGVIQSTLRRTMGERDDAKDSLETMLAEAKEDQATGRPGAAPVQADTTLAFLTSELSRTAAERDLVAQNAVEAEQFAQNMLYEARLRDERNDQIFRQLEDAVTISLEPLDKMFAKSGMSVDRILDQVRRGYSGQGGPLTPMILSTRGQGPDPDAERANNILSELDKMNLYRIAAQKMPFGMPVKDGFRFTSGFGSRWGRMHNGTDFAAPIGTPIYAPADGVVISAGWSSGYGRLVKIQHEFGIETRYAHQSRLNVQKGQRVSRGDRIGDIGNSGRSTGPHLHYEVRVGGKPINPMVYIKAAKDVL</sequence>
<evidence type="ECO:0000313" key="8">
    <source>
        <dbReference type="Proteomes" id="UP000199650"/>
    </source>
</evidence>
<evidence type="ECO:0000256" key="2">
    <source>
        <dbReference type="SAM" id="Coils"/>
    </source>
</evidence>
<dbReference type="InterPro" id="IPR045974">
    <property type="entry name" value="DUF5930"/>
</dbReference>
<dbReference type="Pfam" id="PF01551">
    <property type="entry name" value="Peptidase_M23"/>
    <property type="match status" value="1"/>
</dbReference>
<feature type="transmembrane region" description="Helical" evidence="4">
    <location>
        <begin position="78"/>
        <end position="100"/>
    </location>
</feature>
<protein>
    <submittedName>
        <fullName evidence="7">Murein DD-endopeptidase MepM and murein hydrolase activator NlpD, contain LysM domain</fullName>
    </submittedName>
</protein>
<feature type="coiled-coil region" evidence="2">
    <location>
        <begin position="109"/>
        <end position="143"/>
    </location>
</feature>
<dbReference type="InterPro" id="IPR011055">
    <property type="entry name" value="Dup_hybrid_motif"/>
</dbReference>
<evidence type="ECO:0000256" key="4">
    <source>
        <dbReference type="SAM" id="Phobius"/>
    </source>
</evidence>
<keyword evidence="7" id="KW-0378">Hydrolase</keyword>
<dbReference type="PANTHER" id="PTHR21666">
    <property type="entry name" value="PEPTIDASE-RELATED"/>
    <property type="match status" value="1"/>
</dbReference>
<dbReference type="SUPFAM" id="SSF51261">
    <property type="entry name" value="Duplicated hybrid motif"/>
    <property type="match status" value="1"/>
</dbReference>
<keyword evidence="1" id="KW-0732">Signal</keyword>
<evidence type="ECO:0000256" key="1">
    <source>
        <dbReference type="ARBA" id="ARBA00022729"/>
    </source>
</evidence>
<name>A0A1I0PHL5_9RHOB</name>
<evidence type="ECO:0000256" key="3">
    <source>
        <dbReference type="SAM" id="MobiDB-lite"/>
    </source>
</evidence>
<dbReference type="GO" id="GO:0004222">
    <property type="term" value="F:metalloendopeptidase activity"/>
    <property type="evidence" value="ECO:0007669"/>
    <property type="project" value="TreeGrafter"/>
</dbReference>
<dbReference type="InterPro" id="IPR016047">
    <property type="entry name" value="M23ase_b-sheet_dom"/>
</dbReference>
<evidence type="ECO:0000259" key="5">
    <source>
        <dbReference type="Pfam" id="PF01551"/>
    </source>
</evidence>
<dbReference type="AlphaFoldDB" id="A0A1I0PHL5"/>
<keyword evidence="2" id="KW-0175">Coiled coil</keyword>
<feature type="domain" description="M23ase beta-sheet core" evidence="5">
    <location>
        <begin position="370"/>
        <end position="465"/>
    </location>
</feature>
<dbReference type="STRING" id="1173584.SAMN05444851_1607"/>
<dbReference type="Gene3D" id="2.70.70.10">
    <property type="entry name" value="Glucose Permease (Domain IIA)"/>
    <property type="match status" value="1"/>
</dbReference>
<gene>
    <name evidence="7" type="ORF">SAMN05444851_1607</name>
</gene>
<feature type="domain" description="DUF5930" evidence="6">
    <location>
        <begin position="41"/>
        <end position="359"/>
    </location>
</feature>
<accession>A0A1I0PHL5</accession>
<reference evidence="7 8" key="1">
    <citation type="submission" date="2016-10" db="EMBL/GenBank/DDBJ databases">
        <authorList>
            <person name="de Groot N.N."/>
        </authorList>
    </citation>
    <scope>NUCLEOTIDE SEQUENCE [LARGE SCALE GENOMIC DNA]</scope>
    <source>
        <strain evidence="7 8">DSM 29439</strain>
    </source>
</reference>
<organism evidence="7 8">
    <name type="scientific">Aliiroseovarius sediminilitoris</name>
    <dbReference type="NCBI Taxonomy" id="1173584"/>
    <lineage>
        <taxon>Bacteria</taxon>
        <taxon>Pseudomonadati</taxon>
        <taxon>Pseudomonadota</taxon>
        <taxon>Alphaproteobacteria</taxon>
        <taxon>Rhodobacterales</taxon>
        <taxon>Paracoccaceae</taxon>
        <taxon>Aliiroseovarius</taxon>
    </lineage>
</organism>
<feature type="region of interest" description="Disordered" evidence="3">
    <location>
        <begin position="430"/>
        <end position="451"/>
    </location>
</feature>
<dbReference type="Proteomes" id="UP000199650">
    <property type="component" value="Unassembled WGS sequence"/>
</dbReference>
<evidence type="ECO:0000259" key="6">
    <source>
        <dbReference type="Pfam" id="PF19353"/>
    </source>
</evidence>
<dbReference type="PANTHER" id="PTHR21666:SF289">
    <property type="entry name" value="L-ALA--D-GLU ENDOPEPTIDASE"/>
    <property type="match status" value="1"/>
</dbReference>
<dbReference type="EMBL" id="FOJB01000001">
    <property type="protein sequence ID" value="SEW13207.1"/>
    <property type="molecule type" value="Genomic_DNA"/>
</dbReference>
<dbReference type="FunFam" id="2.70.70.10:FF:000006">
    <property type="entry name" value="M23 family peptidase"/>
    <property type="match status" value="1"/>
</dbReference>
<keyword evidence="4" id="KW-0472">Membrane</keyword>
<keyword evidence="4" id="KW-1133">Transmembrane helix</keyword>
<dbReference type="Pfam" id="PF19353">
    <property type="entry name" value="DUF5930"/>
    <property type="match status" value="1"/>
</dbReference>
<keyword evidence="8" id="KW-1185">Reference proteome</keyword>